<dbReference type="EMBL" id="CAUJNA010003505">
    <property type="protein sequence ID" value="CAJ1403669.1"/>
    <property type="molecule type" value="Genomic_DNA"/>
</dbReference>
<dbReference type="Gene3D" id="3.30.70.100">
    <property type="match status" value="1"/>
</dbReference>
<dbReference type="Proteomes" id="UP001178507">
    <property type="component" value="Unassembled WGS sequence"/>
</dbReference>
<evidence type="ECO:0000313" key="3">
    <source>
        <dbReference type="Proteomes" id="UP001178507"/>
    </source>
</evidence>
<sequence>MATAGDADFLARVYLKLTWVKVAPTAGELLSLLSKRSSDLGVHTEVLQSRDDTATWILCDYHTAEPENTTDALIPSLEPFKSEVFRRSFPLLEAGDPSERWLGEGDFVGPMQEALYYAVFFDIAPEHLAAFEQGLTAEAHAVARMEPKTARFHLWQNTSDASRWVVLEAFREAAGREEHASMPHYLKVRAQLEEWQRSPRTHDSGYSLILS</sequence>
<evidence type="ECO:0000313" key="2">
    <source>
        <dbReference type="EMBL" id="CAJ1403669.1"/>
    </source>
</evidence>
<reference evidence="2" key="1">
    <citation type="submission" date="2023-08" db="EMBL/GenBank/DDBJ databases">
        <authorList>
            <person name="Chen Y."/>
            <person name="Shah S."/>
            <person name="Dougan E. K."/>
            <person name="Thang M."/>
            <person name="Chan C."/>
        </authorList>
    </citation>
    <scope>NUCLEOTIDE SEQUENCE</scope>
</reference>
<proteinExistence type="predicted"/>
<dbReference type="InterPro" id="IPR011008">
    <property type="entry name" value="Dimeric_a/b-barrel"/>
</dbReference>
<dbReference type="PROSITE" id="PS51725">
    <property type="entry name" value="ABM"/>
    <property type="match status" value="1"/>
</dbReference>
<name>A0AA36NEV0_9DINO</name>
<keyword evidence="3" id="KW-1185">Reference proteome</keyword>
<accession>A0AA36NEV0</accession>
<dbReference type="InterPro" id="IPR007138">
    <property type="entry name" value="ABM_dom"/>
</dbReference>
<feature type="domain" description="ABM" evidence="1">
    <location>
        <begin position="115"/>
        <end position="209"/>
    </location>
</feature>
<organism evidence="2 3">
    <name type="scientific">Effrenium voratum</name>
    <dbReference type="NCBI Taxonomy" id="2562239"/>
    <lineage>
        <taxon>Eukaryota</taxon>
        <taxon>Sar</taxon>
        <taxon>Alveolata</taxon>
        <taxon>Dinophyceae</taxon>
        <taxon>Suessiales</taxon>
        <taxon>Symbiodiniaceae</taxon>
        <taxon>Effrenium</taxon>
    </lineage>
</organism>
<dbReference type="AlphaFoldDB" id="A0AA36NEV0"/>
<comment type="caution">
    <text evidence="2">The sequence shown here is derived from an EMBL/GenBank/DDBJ whole genome shotgun (WGS) entry which is preliminary data.</text>
</comment>
<evidence type="ECO:0000259" key="1">
    <source>
        <dbReference type="PROSITE" id="PS51725"/>
    </source>
</evidence>
<protein>
    <recommendedName>
        <fullName evidence="1">ABM domain-containing protein</fullName>
    </recommendedName>
</protein>
<gene>
    <name evidence="2" type="ORF">EVOR1521_LOCUS26291</name>
</gene>
<dbReference type="Pfam" id="PF03992">
    <property type="entry name" value="ABM"/>
    <property type="match status" value="1"/>
</dbReference>
<dbReference type="SUPFAM" id="SSF54909">
    <property type="entry name" value="Dimeric alpha+beta barrel"/>
    <property type="match status" value="1"/>
</dbReference>